<feature type="region of interest" description="Disordered" evidence="1">
    <location>
        <begin position="1"/>
        <end position="301"/>
    </location>
</feature>
<evidence type="ECO:0000313" key="3">
    <source>
        <dbReference type="Proteomes" id="UP000230233"/>
    </source>
</evidence>
<feature type="compositionally biased region" description="Acidic residues" evidence="1">
    <location>
        <begin position="42"/>
        <end position="51"/>
    </location>
</feature>
<feature type="compositionally biased region" description="Polar residues" evidence="1">
    <location>
        <begin position="22"/>
        <end position="35"/>
    </location>
</feature>
<name>A0A2G5SRR3_9PELO</name>
<evidence type="ECO:0000313" key="2">
    <source>
        <dbReference type="EMBL" id="PIC17678.1"/>
    </source>
</evidence>
<feature type="compositionally biased region" description="Basic and acidic residues" evidence="1">
    <location>
        <begin position="120"/>
        <end position="129"/>
    </location>
</feature>
<feature type="compositionally biased region" description="Acidic residues" evidence="1">
    <location>
        <begin position="153"/>
        <end position="164"/>
    </location>
</feature>
<dbReference type="AlphaFoldDB" id="A0A2G5SRR3"/>
<evidence type="ECO:0000256" key="1">
    <source>
        <dbReference type="SAM" id="MobiDB-lite"/>
    </source>
</evidence>
<feature type="compositionally biased region" description="Basic and acidic residues" evidence="1">
    <location>
        <begin position="286"/>
        <end position="301"/>
    </location>
</feature>
<protein>
    <submittedName>
        <fullName evidence="2">Uncharacterized protein</fullName>
    </submittedName>
</protein>
<comment type="caution">
    <text evidence="2">The sequence shown here is derived from an EMBL/GenBank/DDBJ whole genome shotgun (WGS) entry which is preliminary data.</text>
</comment>
<organism evidence="2 3">
    <name type="scientific">Caenorhabditis nigoni</name>
    <dbReference type="NCBI Taxonomy" id="1611254"/>
    <lineage>
        <taxon>Eukaryota</taxon>
        <taxon>Metazoa</taxon>
        <taxon>Ecdysozoa</taxon>
        <taxon>Nematoda</taxon>
        <taxon>Chromadorea</taxon>
        <taxon>Rhabditida</taxon>
        <taxon>Rhabditina</taxon>
        <taxon>Rhabditomorpha</taxon>
        <taxon>Rhabditoidea</taxon>
        <taxon>Rhabditidae</taxon>
        <taxon>Peloderinae</taxon>
        <taxon>Caenorhabditis</taxon>
    </lineage>
</organism>
<reference evidence="3" key="1">
    <citation type="submission" date="2017-10" db="EMBL/GenBank/DDBJ databases">
        <title>Rapid genome shrinkage in a self-fertile nematode reveals novel sperm competition proteins.</title>
        <authorList>
            <person name="Yin D."/>
            <person name="Schwarz E.M."/>
            <person name="Thomas C.G."/>
            <person name="Felde R.L."/>
            <person name="Korf I.F."/>
            <person name="Cutter A.D."/>
            <person name="Schartner C.M."/>
            <person name="Ralston E.J."/>
            <person name="Meyer B.J."/>
            <person name="Haag E.S."/>
        </authorList>
    </citation>
    <scope>NUCLEOTIDE SEQUENCE [LARGE SCALE GENOMIC DNA]</scope>
    <source>
        <strain evidence="3">JU1422</strain>
    </source>
</reference>
<dbReference type="Proteomes" id="UP000230233">
    <property type="component" value="Chromosome X"/>
</dbReference>
<dbReference type="EMBL" id="PDUG01000006">
    <property type="protein sequence ID" value="PIC17678.1"/>
    <property type="molecule type" value="Genomic_DNA"/>
</dbReference>
<proteinExistence type="predicted"/>
<accession>A0A2G5SRR3</accession>
<gene>
    <name evidence="2" type="primary">Cnig_chr_X.g23840</name>
    <name evidence="2" type="ORF">B9Z55_023840</name>
</gene>
<sequence length="301" mass="33258">MSIIQEAKGMKKISHPAPETEFTGSISTVRSSMTTVKKESSESDTEGEEDTPPAQKRSYRNAVVRKQNNVKPSEDSSGDVTAGAEHAVETEHLRRIRRARVVCSPSPVERISTRRREKKRSTDEEEKQKNSRARRPRGRSSSIQVKKSNYADSDFESSSDDEESKESSDSDDAEKAFRSGGAHISLSVKKSKYAASDSDSESSEDVGAVATKACGRKVAPPEGRVKVSRGKPAQKSASTGAGSYKNLPESSLKASLSMKRSVRRRKMPNYFDQALSTSEPSRKKRCEKESDSDSEYKYEED</sequence>
<keyword evidence="3" id="KW-1185">Reference proteome</keyword>
<feature type="compositionally biased region" description="Basic and acidic residues" evidence="1">
    <location>
        <begin position="165"/>
        <end position="177"/>
    </location>
</feature>